<feature type="domain" description="Beta-retroviral matrix protein" evidence="2">
    <location>
        <begin position="80"/>
        <end position="132"/>
    </location>
</feature>
<feature type="region of interest" description="Disordered" evidence="1">
    <location>
        <begin position="1"/>
        <end position="38"/>
    </location>
</feature>
<name>A0A914CW98_9BILA</name>
<dbReference type="InterPro" id="IPR038124">
    <property type="entry name" value="B_retro_matrix_sf"/>
</dbReference>
<evidence type="ECO:0000313" key="4">
    <source>
        <dbReference type="WBParaSite" id="ACRNAN_scaffold14491.g27322.t1"/>
    </source>
</evidence>
<dbReference type="AlphaFoldDB" id="A0A914CW98"/>
<organism evidence="3 4">
    <name type="scientific">Acrobeloides nanus</name>
    <dbReference type="NCBI Taxonomy" id="290746"/>
    <lineage>
        <taxon>Eukaryota</taxon>
        <taxon>Metazoa</taxon>
        <taxon>Ecdysozoa</taxon>
        <taxon>Nematoda</taxon>
        <taxon>Chromadorea</taxon>
        <taxon>Rhabditida</taxon>
        <taxon>Tylenchina</taxon>
        <taxon>Cephalobomorpha</taxon>
        <taxon>Cephaloboidea</taxon>
        <taxon>Cephalobidae</taxon>
        <taxon>Acrobeloides</taxon>
    </lineage>
</organism>
<proteinExistence type="predicted"/>
<evidence type="ECO:0000259" key="2">
    <source>
        <dbReference type="Pfam" id="PF02337"/>
    </source>
</evidence>
<sequence length="170" mass="18826">MPASLPSLNPANSDLEMPKGQLNHAQHQLTKDDRPRTPEMSLLPVIDALGPRRDQHSHKAFCSQIVSMGGELSVARKLRVRELNKLIKQDGLPAVTLSSLESFLKEVACQCPWSPETGSLDRKDWQRVGTQLFEAPRAAVPHLLLWQRCSEAVGRLDLEEGNALGMSTEV</sequence>
<dbReference type="GO" id="GO:0005198">
    <property type="term" value="F:structural molecule activity"/>
    <property type="evidence" value="ECO:0007669"/>
    <property type="project" value="InterPro"/>
</dbReference>
<evidence type="ECO:0000256" key="1">
    <source>
        <dbReference type="SAM" id="MobiDB-lite"/>
    </source>
</evidence>
<reference evidence="4" key="1">
    <citation type="submission" date="2022-11" db="UniProtKB">
        <authorList>
            <consortium name="WormBaseParasite"/>
        </authorList>
    </citation>
    <scope>IDENTIFICATION</scope>
</reference>
<dbReference type="SUPFAM" id="SSF47836">
    <property type="entry name" value="Retroviral matrix proteins"/>
    <property type="match status" value="1"/>
</dbReference>
<dbReference type="InterPro" id="IPR010999">
    <property type="entry name" value="Retrovr_matrix"/>
</dbReference>
<protein>
    <submittedName>
        <fullName evidence="4">Beta-retroviral matrix protein domain-containing protein</fullName>
    </submittedName>
</protein>
<evidence type="ECO:0000313" key="3">
    <source>
        <dbReference type="Proteomes" id="UP000887540"/>
    </source>
</evidence>
<dbReference type="WBParaSite" id="ACRNAN_scaffold14491.g27322.t1">
    <property type="protein sequence ID" value="ACRNAN_scaffold14491.g27322.t1"/>
    <property type="gene ID" value="ACRNAN_scaffold14491.g27322"/>
</dbReference>
<feature type="compositionally biased region" description="Polar residues" evidence="1">
    <location>
        <begin position="1"/>
        <end position="12"/>
    </location>
</feature>
<keyword evidence="3" id="KW-1185">Reference proteome</keyword>
<dbReference type="Proteomes" id="UP000887540">
    <property type="component" value="Unplaced"/>
</dbReference>
<dbReference type="InterPro" id="IPR003322">
    <property type="entry name" value="B_retro_matrix"/>
</dbReference>
<dbReference type="Gene3D" id="1.10.150.490">
    <property type="entry name" value="Retroviral GAG p10 protein"/>
    <property type="match status" value="1"/>
</dbReference>
<dbReference type="Pfam" id="PF02337">
    <property type="entry name" value="Gag_p10"/>
    <property type="match status" value="1"/>
</dbReference>
<accession>A0A914CW98</accession>